<reference evidence="1 2" key="1">
    <citation type="submission" date="2024-01" db="EMBL/GenBank/DDBJ databases">
        <title>Genome assemblies of Stephania.</title>
        <authorList>
            <person name="Yang L."/>
        </authorList>
    </citation>
    <scope>NUCLEOTIDE SEQUENCE [LARGE SCALE GENOMIC DNA]</scope>
    <source>
        <strain evidence="1">JXDWG</strain>
        <tissue evidence="1">Leaf</tissue>
    </source>
</reference>
<name>A0AAP0ER75_9MAGN</name>
<dbReference type="EMBL" id="JBBNAG010000011">
    <property type="protein sequence ID" value="KAK9095193.1"/>
    <property type="molecule type" value="Genomic_DNA"/>
</dbReference>
<evidence type="ECO:0000313" key="2">
    <source>
        <dbReference type="Proteomes" id="UP001419268"/>
    </source>
</evidence>
<keyword evidence="2" id="KW-1185">Reference proteome</keyword>
<sequence>MTQHPYYPTTRQELKEVKTKALLVEIEPMLFLQLYRPMLDTRLPCLNEPQHSAFSIAKEIREPPK</sequence>
<organism evidence="1 2">
    <name type="scientific">Stephania cephalantha</name>
    <dbReference type="NCBI Taxonomy" id="152367"/>
    <lineage>
        <taxon>Eukaryota</taxon>
        <taxon>Viridiplantae</taxon>
        <taxon>Streptophyta</taxon>
        <taxon>Embryophyta</taxon>
        <taxon>Tracheophyta</taxon>
        <taxon>Spermatophyta</taxon>
        <taxon>Magnoliopsida</taxon>
        <taxon>Ranunculales</taxon>
        <taxon>Menispermaceae</taxon>
        <taxon>Menispermoideae</taxon>
        <taxon>Cissampelideae</taxon>
        <taxon>Stephania</taxon>
    </lineage>
</organism>
<evidence type="ECO:0000313" key="1">
    <source>
        <dbReference type="EMBL" id="KAK9095193.1"/>
    </source>
</evidence>
<accession>A0AAP0ER75</accession>
<protein>
    <submittedName>
        <fullName evidence="1">Uncharacterized protein</fullName>
    </submittedName>
</protein>
<dbReference type="AlphaFoldDB" id="A0AAP0ER75"/>
<comment type="caution">
    <text evidence="1">The sequence shown here is derived from an EMBL/GenBank/DDBJ whole genome shotgun (WGS) entry which is preliminary data.</text>
</comment>
<gene>
    <name evidence="1" type="ORF">Scep_026662</name>
</gene>
<dbReference type="Proteomes" id="UP001419268">
    <property type="component" value="Unassembled WGS sequence"/>
</dbReference>
<proteinExistence type="predicted"/>